<feature type="transmembrane region" description="Helical" evidence="5">
    <location>
        <begin position="299"/>
        <end position="320"/>
    </location>
</feature>
<feature type="transmembrane region" description="Helical" evidence="5">
    <location>
        <begin position="386"/>
        <end position="410"/>
    </location>
</feature>
<feature type="transmembrane region" description="Helical" evidence="5">
    <location>
        <begin position="167"/>
        <end position="187"/>
    </location>
</feature>
<evidence type="ECO:0000259" key="6">
    <source>
        <dbReference type="Pfam" id="PF06813"/>
    </source>
</evidence>
<feature type="transmembrane region" description="Helical" evidence="5">
    <location>
        <begin position="264"/>
        <end position="287"/>
    </location>
</feature>
<feature type="transmembrane region" description="Helical" evidence="5">
    <location>
        <begin position="326"/>
        <end position="348"/>
    </location>
</feature>
<evidence type="ECO:0000256" key="1">
    <source>
        <dbReference type="ARBA" id="ARBA00004141"/>
    </source>
</evidence>
<comment type="subcellular location">
    <subcellularLocation>
        <location evidence="1">Membrane</location>
        <topology evidence="1">Multi-pass membrane protein</topology>
    </subcellularLocation>
</comment>
<name>A0AAW0F497_9TRYP</name>
<dbReference type="AlphaFoldDB" id="A0AAW0F497"/>
<dbReference type="InterPro" id="IPR036259">
    <property type="entry name" value="MFS_trans_sf"/>
</dbReference>
<sequence>MVQHQRIGGTKRGCSFPTGAPFHLPIIPTSAPFCLLFLPPPVARICLHTHKNNNNNNNRCEPHSHPRLSISLTPLPRFQFFFFSFSSRSICFFGTPVDPNSRVLPTSRRRWAFFFFLAFHVAGALPVLFVLISPFTPHHLFSLSLSQLAPTRKMITAENYRINEISRFLILVGGVGASTCMSTFYGFNIISKNLADMFALSGADLTTITTIGIVIGFITFPFGMLLDYAGPMWVCICACTLNALGALLYALAFNGNIKGSVPTLSVFCAIMNLGCASFDTGSLMAVLGNFPLTKGPVVAIMKTFAGLGASILALINYSFFRKSDAHYMFFMTALVVFMGSIACIFIRFPPYHIVEWEKTRVPEQMLVRRRLTERAYLTQYPPMRRFYLGFFTISSLVVYLTVQSFCVAYANPSDSARMGNTIVIIIFVFCFALMAVPLRFFGGMEEEPSRDFPDYPEADEAIFDNEEEKQVLEPTLAEVTQDNNALVELHVEDYGYGDDKAKKTVSSDEAPAPHHVDSDHAVVLEDENAVRMALSDQDPQYQTTFLESIRRPDIWLCWWNTLATWGCGMVMAFNSAQIYQSLANNKYERSTNTMYSAIISVASALGRLTMGILEYVLSRQPSETRPVITIVYPVSSICMVVGLIFLLALPLESKGIVVGFFFDSFGNGFSWACTALTVRTLFAKDIGKHYNFMYVGVCIAVIALNRFAYGENYDRQAKKNRDADLAAGRKSIYPRCAGKACVDHSFIILLCVNATAIVGSTWCHLRYRSFVLKHRAERAAARAQMSNRCGEPIRADDLQ</sequence>
<evidence type="ECO:0000256" key="2">
    <source>
        <dbReference type="ARBA" id="ARBA00022692"/>
    </source>
</evidence>
<feature type="transmembrane region" description="Helical" evidence="5">
    <location>
        <begin position="655"/>
        <end position="678"/>
    </location>
</feature>
<feature type="transmembrane region" description="Helical" evidence="5">
    <location>
        <begin position="593"/>
        <end position="617"/>
    </location>
</feature>
<evidence type="ECO:0000313" key="7">
    <source>
        <dbReference type="EMBL" id="KAK7200075.1"/>
    </source>
</evidence>
<dbReference type="SUPFAM" id="SSF103473">
    <property type="entry name" value="MFS general substrate transporter"/>
    <property type="match status" value="2"/>
</dbReference>
<feature type="transmembrane region" description="Helical" evidence="5">
    <location>
        <begin position="111"/>
        <end position="132"/>
    </location>
</feature>
<dbReference type="InterPro" id="IPR010658">
    <property type="entry name" value="Nodulin-like"/>
</dbReference>
<evidence type="ECO:0000256" key="5">
    <source>
        <dbReference type="SAM" id="Phobius"/>
    </source>
</evidence>
<feature type="domain" description="Nodulin-like" evidence="6">
    <location>
        <begin position="168"/>
        <end position="350"/>
    </location>
</feature>
<dbReference type="GO" id="GO:0016020">
    <property type="term" value="C:membrane"/>
    <property type="evidence" value="ECO:0007669"/>
    <property type="project" value="UniProtKB-SubCell"/>
</dbReference>
<accession>A0AAW0F497</accession>
<feature type="transmembrane region" description="Helical" evidence="5">
    <location>
        <begin position="233"/>
        <end position="252"/>
    </location>
</feature>
<keyword evidence="3 5" id="KW-1133">Transmembrane helix</keyword>
<feature type="transmembrane region" description="Helical" evidence="5">
    <location>
        <begin position="207"/>
        <end position="226"/>
    </location>
</feature>
<reference evidence="7 8" key="1">
    <citation type="journal article" date="2021" name="MBio">
        <title>A New Model Trypanosomatid, Novymonas esmeraldas: Genomic Perception of Its 'Candidatus Pandoraea novymonadis' Endosymbiont.</title>
        <authorList>
            <person name="Zakharova A."/>
            <person name="Saura A."/>
            <person name="Butenko A."/>
            <person name="Podesvova L."/>
            <person name="Warmusova S."/>
            <person name="Kostygov A.Y."/>
            <person name="Nenarokova A."/>
            <person name="Lukes J."/>
            <person name="Opperdoes F.R."/>
            <person name="Yurchenko V."/>
        </authorList>
    </citation>
    <scope>NUCLEOTIDE SEQUENCE [LARGE SCALE GENOMIC DNA]</scope>
    <source>
        <strain evidence="7 8">E262AT.01</strain>
    </source>
</reference>
<dbReference type="Gene3D" id="1.20.1250.20">
    <property type="entry name" value="MFS general substrate transporter like domains"/>
    <property type="match status" value="2"/>
</dbReference>
<feature type="transmembrane region" description="Helical" evidence="5">
    <location>
        <begin position="554"/>
        <end position="573"/>
    </location>
</feature>
<dbReference type="Proteomes" id="UP001430356">
    <property type="component" value="Unassembled WGS sequence"/>
</dbReference>
<protein>
    <submittedName>
        <fullName evidence="7">Nodulin-like</fullName>
    </submittedName>
</protein>
<evidence type="ECO:0000256" key="3">
    <source>
        <dbReference type="ARBA" id="ARBA00022989"/>
    </source>
</evidence>
<gene>
    <name evidence="7" type="ORF">NESM_000057100</name>
</gene>
<dbReference type="PANTHER" id="PTHR21576:SF157">
    <property type="entry name" value="NODULIN-LIKE DOMAIN-CONTAINING PROTEIN"/>
    <property type="match status" value="1"/>
</dbReference>
<feature type="transmembrane region" description="Helical" evidence="5">
    <location>
        <begin position="422"/>
        <end position="441"/>
    </location>
</feature>
<dbReference type="EMBL" id="JAECZO010000003">
    <property type="protein sequence ID" value="KAK7200075.1"/>
    <property type="molecule type" value="Genomic_DNA"/>
</dbReference>
<keyword evidence="2 5" id="KW-0812">Transmembrane</keyword>
<organism evidence="7 8">
    <name type="scientific">Novymonas esmeraldas</name>
    <dbReference type="NCBI Taxonomy" id="1808958"/>
    <lineage>
        <taxon>Eukaryota</taxon>
        <taxon>Discoba</taxon>
        <taxon>Euglenozoa</taxon>
        <taxon>Kinetoplastea</taxon>
        <taxon>Metakinetoplastina</taxon>
        <taxon>Trypanosomatida</taxon>
        <taxon>Trypanosomatidae</taxon>
        <taxon>Novymonas</taxon>
    </lineage>
</organism>
<keyword evidence="4 5" id="KW-0472">Membrane</keyword>
<dbReference type="PANTHER" id="PTHR21576">
    <property type="entry name" value="UNCHARACTERIZED NODULIN-LIKE PROTEIN"/>
    <property type="match status" value="1"/>
</dbReference>
<evidence type="ECO:0000313" key="8">
    <source>
        <dbReference type="Proteomes" id="UP001430356"/>
    </source>
</evidence>
<feature type="transmembrane region" description="Helical" evidence="5">
    <location>
        <begin position="629"/>
        <end position="649"/>
    </location>
</feature>
<feature type="transmembrane region" description="Helical" evidence="5">
    <location>
        <begin position="690"/>
        <end position="709"/>
    </location>
</feature>
<dbReference type="Pfam" id="PF06813">
    <property type="entry name" value="Nodulin-like"/>
    <property type="match status" value="1"/>
</dbReference>
<keyword evidence="8" id="KW-1185">Reference proteome</keyword>
<evidence type="ECO:0000256" key="4">
    <source>
        <dbReference type="ARBA" id="ARBA00023136"/>
    </source>
</evidence>
<proteinExistence type="predicted"/>
<comment type="caution">
    <text evidence="7">The sequence shown here is derived from an EMBL/GenBank/DDBJ whole genome shotgun (WGS) entry which is preliminary data.</text>
</comment>